<keyword evidence="2" id="KW-1185">Reference proteome</keyword>
<evidence type="ECO:0000313" key="1">
    <source>
        <dbReference type="EMBL" id="NDY96255.1"/>
    </source>
</evidence>
<gene>
    <name evidence="1" type="ORF">G3I74_10980</name>
</gene>
<comment type="caution">
    <text evidence="1">The sequence shown here is derived from an EMBL/GenBank/DDBJ whole genome shotgun (WGS) entry which is preliminary data.</text>
</comment>
<reference evidence="1 2" key="1">
    <citation type="submission" date="2020-02" db="EMBL/GenBank/DDBJ databases">
        <authorList>
            <person name="Zhang X.-Y."/>
        </authorList>
    </citation>
    <scope>NUCLEOTIDE SEQUENCE [LARGE SCALE GENOMIC DNA]</scope>
    <source>
        <strain evidence="1 2">C33</strain>
    </source>
</reference>
<accession>A0A845V8J4</accession>
<dbReference type="Proteomes" id="UP000484885">
    <property type="component" value="Unassembled WGS sequence"/>
</dbReference>
<proteinExistence type="predicted"/>
<organism evidence="1 2">
    <name type="scientific">Wenzhouxiangella limi</name>
    <dbReference type="NCBI Taxonomy" id="2707351"/>
    <lineage>
        <taxon>Bacteria</taxon>
        <taxon>Pseudomonadati</taxon>
        <taxon>Pseudomonadota</taxon>
        <taxon>Gammaproteobacteria</taxon>
        <taxon>Chromatiales</taxon>
        <taxon>Wenzhouxiangellaceae</taxon>
        <taxon>Wenzhouxiangella</taxon>
    </lineage>
</organism>
<name>A0A845V8J4_9GAMM</name>
<evidence type="ECO:0000313" key="2">
    <source>
        <dbReference type="Proteomes" id="UP000484885"/>
    </source>
</evidence>
<dbReference type="EMBL" id="JAAGSC010000041">
    <property type="protein sequence ID" value="NDY96255.1"/>
    <property type="molecule type" value="Genomic_DNA"/>
</dbReference>
<sequence>MEASDAISEYLSEYPSLSRHQPLLEQIEALIDPPLLGEYPLVVSRLLDLHHALGPEWSVPIASKPALNCAEFLADFAYLKPTPKAASSVRGLVGKHPAWASLRATPIGFYTESCLLGLAYYFRQAGANDAAIATEQLLRSRPRKRKAGETDTWREILPDLYATPDPISFLSQLLDLQDRLKASQPRFWRAISLAVRALQTGPLDSDPMTDDGEGDDLEIISVPLLDEDELLPGEPAEEAISPLVMVELDDKESLEDKQMQFIHAARRYAAGGRMWIEDHISSLPLEDASELSEWLIDLARNLLNNNKIGEAAIPLTALIMLMTGRSPDVALSALAGASDPVAIQGGNLRITLPPLDSAFEPKPTAARKYYQTQQHVSIPIPTRISGPIAHWRARQGAGLYRRSSAEKDVIALLRTFRREKMIPAYISQLRRTMATCVYLASRDPVIAIWLSGDLQGHGDAALYYVAVPERMATKAYIDAMWPILAPKSARPSCEAIALIGAKGRPKDQLLNTQVKKLSGLFRNPHYDAAQLKYIRERHNHMVRYITAMLVCLLGHRPFAALFDLRRWDFSLDLGLALFSDKKSDPAHMLRPVALGKKVSEQLQIYQWHLTELLTHLEKHGQDTEPASQSIREAQQGTAPWFFWINDGYKFVPIKIRIWRAQLAELFPDLQAWFGRTVLASQVREISCKTSRSQHPSWAELAHIQLGHLSLLAMPFDSNSPTELVAFARDAGEMIDALFDHQGWTVQGGLIPSSKRTVEKRETEPSPVSWFYPEEPREQLEKHITAWKQRAREAEKRYLDAAKLQYGELLLNTVADPYPELAEQLRGVFDPQNQPTEPSKPVSLSREEINKLLKRGGPATRPVLTNILRDSLKKGRKAGWYAGALPKRFAPKRAIETTRYLPGMFKAHHLFCQLRVAYPKIVCEASSDPELQTAEGQLAKVALALILFGGITSKEELRQIIDGRPNAVPNPLFPNSIIVPMRDAPPADTKPKEIQTPLVWALWEVAAVAYLKYDRQTDSDAPTPDWESETLDAAFERLLGQHISAPRGSKRWIKALLEQSAFIRTIEMCGIGEYALHPKNGSWSLPLSRQYAFLANKVDRYTPQAPKPSKPTFGAPRSTNETLDKIKEAIPHLTTEGASKANEEQIRMGRKAAVNAIDSIAKTVPTKSLESILAIYALEYLNADKPHSTDKYELSGIRGTISAIGSKIVAALDGRDLAAISFDEYRDAYHEIVSHSKSPNARKATARELLRFHATLIREIGAPRIERDDLIDDDESQASRVDARIVLPAEIRHAQDLLRNYPPKQKNQALSIDLRLAFQAHILLGLCVAFGPRPPEIKGILQRDLYQSRGNHFVYLRDNKRRKLKTKMSRRRIRLSGRAPDTTLKEINSYQKNEKSWYRKNYREGNRLFFMEPSFYSTDRGGLPSNATYLTRHLSDVLQSLSPEYCNAYHIRHAIGTRAQLKLALGMRMTHSDLLPNADLEQPSFDPPAMRIPRDVGLLTAQFGHVDFKRTTRSYGHVPWVYLFSQAFLSSSNLKVSKLAPIYGKTEGALYQEALREGSGFARKVVEELSSNKEPAKRRNIRRKTASYGAPAISDPLARFLVASAFTEGEISYLNRGLTSGHLQVLAEADKALFQDLGICFLKGTVASASKPTAPPRILESSEDLFKVLELVRSKPDDMRPILASFLLLFDRARPHRLRLEAPVAEALKKIIEKACKKFTVAISREGKRKCDLEVRDPETRPVTRQTIWILGLCAVVLHSYATLRGSKKANQRKLW</sequence>
<dbReference type="RefSeq" id="WP_164211622.1">
    <property type="nucleotide sequence ID" value="NZ_JAAGSC010000041.1"/>
</dbReference>
<protein>
    <submittedName>
        <fullName evidence="1">Uncharacterized protein</fullName>
    </submittedName>
</protein>